<evidence type="ECO:0000313" key="1">
    <source>
        <dbReference type="EMBL" id="WLJ26402.1"/>
    </source>
</evidence>
<organism evidence="1">
    <name type="scientific">Firmicutes phage HS18</name>
    <dbReference type="NCBI Taxonomy" id="3056396"/>
    <lineage>
        <taxon>Viruses</taxon>
    </lineage>
</organism>
<reference evidence="1" key="1">
    <citation type="submission" date="2023-04" db="EMBL/GenBank/DDBJ databases">
        <title>The human skin virome in hidradenitis suppurativa patients.</title>
        <authorList>
            <person name="Jansen D."/>
        </authorList>
    </citation>
    <scope>NUCLEOTIDE SEQUENCE</scope>
    <source>
        <strain evidence="1">VC4_HSPhageC</strain>
    </source>
</reference>
<proteinExistence type="predicted"/>
<accession>A0AA49X923</accession>
<dbReference type="EMBL" id="OQ890326">
    <property type="protein sequence ID" value="WLJ26402.1"/>
    <property type="molecule type" value="Genomic_DNA"/>
</dbReference>
<name>A0AA49X923_9VIRU</name>
<protein>
    <submittedName>
        <fullName evidence="1">Uncharacterized protein</fullName>
    </submittedName>
</protein>
<sequence>MILYHVDRLGVLQENQTISLFKDFPHYLNSYKDTILKLYPDGLSNHGLQYGTIPIQPINQYELHLRENQNI</sequence>